<organism evidence="4 5">
    <name type="scientific">Tricholomella constricta</name>
    <dbReference type="NCBI Taxonomy" id="117010"/>
    <lineage>
        <taxon>Eukaryota</taxon>
        <taxon>Fungi</taxon>
        <taxon>Dikarya</taxon>
        <taxon>Basidiomycota</taxon>
        <taxon>Agaricomycotina</taxon>
        <taxon>Agaricomycetes</taxon>
        <taxon>Agaricomycetidae</taxon>
        <taxon>Agaricales</taxon>
        <taxon>Tricholomatineae</taxon>
        <taxon>Lyophyllaceae</taxon>
        <taxon>Tricholomella</taxon>
    </lineage>
</organism>
<feature type="region of interest" description="Disordered" evidence="3">
    <location>
        <begin position="617"/>
        <end position="667"/>
    </location>
</feature>
<gene>
    <name evidence="4" type="ORF">D9615_003418</name>
</gene>
<accession>A0A8H5HJ33</accession>
<dbReference type="InterPro" id="IPR010998">
    <property type="entry name" value="Integrase_recombinase_N"/>
</dbReference>
<evidence type="ECO:0000256" key="2">
    <source>
        <dbReference type="ARBA" id="ARBA00023172"/>
    </source>
</evidence>
<protein>
    <recommendedName>
        <fullName evidence="6">Tyr recombinase domain-containing protein</fullName>
    </recommendedName>
</protein>
<dbReference type="Gene3D" id="1.10.443.10">
    <property type="entry name" value="Intergrase catalytic core"/>
    <property type="match status" value="1"/>
</dbReference>
<dbReference type="InterPro" id="IPR011010">
    <property type="entry name" value="DNA_brk_join_enz"/>
</dbReference>
<dbReference type="GO" id="GO:0015074">
    <property type="term" value="P:DNA integration"/>
    <property type="evidence" value="ECO:0007669"/>
    <property type="project" value="InterPro"/>
</dbReference>
<dbReference type="PANTHER" id="PTHR33050">
    <property type="entry name" value="REVERSE TRANSCRIPTASE DOMAIN-CONTAINING PROTEIN"/>
    <property type="match status" value="1"/>
</dbReference>
<keyword evidence="5" id="KW-1185">Reference proteome</keyword>
<feature type="compositionally biased region" description="Polar residues" evidence="3">
    <location>
        <begin position="649"/>
        <end position="658"/>
    </location>
</feature>
<reference evidence="4 5" key="1">
    <citation type="journal article" date="2020" name="ISME J.">
        <title>Uncovering the hidden diversity of litter-decomposition mechanisms in mushroom-forming fungi.</title>
        <authorList>
            <person name="Floudas D."/>
            <person name="Bentzer J."/>
            <person name="Ahren D."/>
            <person name="Johansson T."/>
            <person name="Persson P."/>
            <person name="Tunlid A."/>
        </authorList>
    </citation>
    <scope>NUCLEOTIDE SEQUENCE [LARGE SCALE GENOMIC DNA]</scope>
    <source>
        <strain evidence="4 5">CBS 661.87</strain>
    </source>
</reference>
<proteinExistence type="predicted"/>
<dbReference type="GO" id="GO:0006310">
    <property type="term" value="P:DNA recombination"/>
    <property type="evidence" value="ECO:0007669"/>
    <property type="project" value="UniProtKB-KW"/>
</dbReference>
<comment type="caution">
    <text evidence="4">The sequence shown here is derived from an EMBL/GenBank/DDBJ whole genome shotgun (WGS) entry which is preliminary data.</text>
</comment>
<dbReference type="GO" id="GO:0003677">
    <property type="term" value="F:DNA binding"/>
    <property type="evidence" value="ECO:0007669"/>
    <property type="project" value="UniProtKB-KW"/>
</dbReference>
<keyword evidence="1" id="KW-0238">DNA-binding</keyword>
<dbReference type="InterPro" id="IPR052055">
    <property type="entry name" value="Hepadnavirus_pol/RT"/>
</dbReference>
<dbReference type="PANTHER" id="PTHR33050:SF7">
    <property type="entry name" value="RIBONUCLEASE H"/>
    <property type="match status" value="1"/>
</dbReference>
<evidence type="ECO:0000313" key="4">
    <source>
        <dbReference type="EMBL" id="KAF5384239.1"/>
    </source>
</evidence>
<dbReference type="EMBL" id="JAACJP010000005">
    <property type="protein sequence ID" value="KAF5384239.1"/>
    <property type="molecule type" value="Genomic_DNA"/>
</dbReference>
<feature type="region of interest" description="Disordered" evidence="3">
    <location>
        <begin position="94"/>
        <end position="125"/>
    </location>
</feature>
<sequence length="1214" mass="133747">MQLIRSNLFTRPPLSVPLRKAERHGTGPPLTINETALPHAHPPVGVIVIPRVAVVLVRQPDTPRTPLATPARFLGRAQDRTAYPPVLCASGAIDTKSASAPPNPSGTEVPRDAKGTSEGVSSIPTESCYAPTGSAHRDAAAPAQIMCTSAPGADEKLMVLRLVLARRSSEALSPYNPEAWEHLLGVHKLLYKYPLLPSNLRTGFDAGIPHITVTNTPANSPSLHVHSQAYLDIIKREFDSQRYLGPLSRVEVESLIGPFQTSPLSLVPKPGKPNKFRAVHNFSFPRAASASFRSINYQIDSSLFPCTWGTFPTICATIWHLPPDSQASIRDVAEAYRSVPITPSQWPGLVVKLRDHDSFAINTNDNFGLASAGGIYGIVGDAGTDIFRAEGIGPISKWVDDHIFFRIPLASLDRYNEQRKKWNEIIASNGGRLQDRGRFWYRGETMPNGFPIEFDEDAVFPIHDLSRNSPRSTLDAAYTYASVDIDHISRTLGIPWEPSKTVDFDSNVQYLGFIWDLQERTVSVPTVKKEKYLQAIRDWQAQPTHTLAEVQKLHGKLLHVSLIVPAGRAYLTRLEAMLGTFNSRPFTPHHAPTGTDHDLEWWTRTLAHPCVSHRIPGPPTRMPAPESASASPSVTVGEHGGWYPDGTATGETSGGQKPSVSSSSYTRSLPSATKAMNLRFSETTAVWLKGGGKAGVATVPPTMSSNASTPSSLNKAASSTLATYPANSTQQINLREASTMRTAYSFQPYPSPTLSAPSCSTSTRLSIHASYAIDYAVALRNPDQNPPPTFQPRRSDNVLNVSSNPQAKSSYPMQQTGRGGQLIRTRYIQLPRTLRRGEPAAYHPSLTPQPSLLRPHCFAGERLRLWKPESPTAPSGIVDQEDIDRVIATMALGFAEGTKESYGSGLLAWHVWCDSKGVPEHERAPASQLLISAFISSLTGAFAGKTIRNYVYGLRAWHVVHSMRWRPNDDELDLLLKAADKLTPETSKRKKRQPYTIPFILQLREQMVPDDPFDTAVFACLVCLFYSASRVGEFTVRRLNAFDPAIHPSKHSLRRDQDRNGRKVTVLHIPRTKTSVVGEDVYWSAQNGPSDPEAALDRHLDLNQPPEGQHLFAYRHKGGHRPLTKTAFVKRLAALARSAGLDPLQGHGIRIGATLEYLLRGVSFEVMKVMGRWQSDAFTLYLRKHALILAPYIQAQAPQVYDDFVRITMPSGVR</sequence>
<keyword evidence="2" id="KW-0233">DNA recombination</keyword>
<dbReference type="InterPro" id="IPR013762">
    <property type="entry name" value="Integrase-like_cat_sf"/>
</dbReference>
<dbReference type="SUPFAM" id="SSF56349">
    <property type="entry name" value="DNA breaking-rejoining enzymes"/>
    <property type="match status" value="1"/>
</dbReference>
<dbReference type="OrthoDB" id="2678913at2759"/>
<dbReference type="AlphaFoldDB" id="A0A8H5HJ33"/>
<feature type="compositionally biased region" description="Low complexity" evidence="3">
    <location>
        <begin position="623"/>
        <end position="633"/>
    </location>
</feature>
<dbReference type="SUPFAM" id="SSF47823">
    <property type="entry name" value="lambda integrase-like, N-terminal domain"/>
    <property type="match status" value="1"/>
</dbReference>
<name>A0A8H5HJ33_9AGAR</name>
<dbReference type="Proteomes" id="UP000565441">
    <property type="component" value="Unassembled WGS sequence"/>
</dbReference>
<evidence type="ECO:0000256" key="3">
    <source>
        <dbReference type="SAM" id="MobiDB-lite"/>
    </source>
</evidence>
<evidence type="ECO:0000256" key="1">
    <source>
        <dbReference type="ARBA" id="ARBA00023125"/>
    </source>
</evidence>
<evidence type="ECO:0008006" key="6">
    <source>
        <dbReference type="Google" id="ProtNLM"/>
    </source>
</evidence>
<dbReference type="Gene3D" id="1.10.150.130">
    <property type="match status" value="1"/>
</dbReference>
<evidence type="ECO:0000313" key="5">
    <source>
        <dbReference type="Proteomes" id="UP000565441"/>
    </source>
</evidence>